<evidence type="ECO:0000313" key="1">
    <source>
        <dbReference type="EMBL" id="KAI8680519.1"/>
    </source>
</evidence>
<name>A0ACC0RB50_9HYPO</name>
<comment type="caution">
    <text evidence="1">The sequence shown here is derived from an EMBL/GenBank/DDBJ whole genome shotgun (WGS) entry which is preliminary data.</text>
</comment>
<dbReference type="Proteomes" id="UP001065298">
    <property type="component" value="Chromosome 2"/>
</dbReference>
<protein>
    <submittedName>
        <fullName evidence="1">Uncharacterized protein</fullName>
    </submittedName>
</protein>
<organism evidence="1 2">
    <name type="scientific">Fusarium keratoplasticum</name>
    <dbReference type="NCBI Taxonomy" id="1328300"/>
    <lineage>
        <taxon>Eukaryota</taxon>
        <taxon>Fungi</taxon>
        <taxon>Dikarya</taxon>
        <taxon>Ascomycota</taxon>
        <taxon>Pezizomycotina</taxon>
        <taxon>Sordariomycetes</taxon>
        <taxon>Hypocreomycetidae</taxon>
        <taxon>Hypocreales</taxon>
        <taxon>Nectriaceae</taxon>
        <taxon>Fusarium</taxon>
        <taxon>Fusarium solani species complex</taxon>
    </lineage>
</organism>
<sequence>MAPYLDPQNQSFADEVAKGPPLYTKSYQEARDVLEGIQSYKTASDIQIEEVKVSVNGEDVVTVIFRPANAQGNLPFIFYTHGGGWILGSPTVHGALMEDFVRQTGAAVVFPYYTPAPEAQYPTQFEQTYGVLEHFVHNGAKYNLKVGRFGLAGDSVGGHMAIAMAQLAQSRNLPSKIGQLVLLYPVTDTQGKSETYKTFKNGPYLSEKTMEWMIAAFLPREEDRKLPLTSPLEFAPDEVLAKFPPTTIFVSGADPLIGEGVAFGHRLQQLGVDAAILRAEGLIHDFALLGPIRKSPTARAIIELASAKLLKSVSNNQ</sequence>
<keyword evidence="2" id="KW-1185">Reference proteome</keyword>
<evidence type="ECO:0000313" key="2">
    <source>
        <dbReference type="Proteomes" id="UP001065298"/>
    </source>
</evidence>
<gene>
    <name evidence="1" type="ORF">NCS57_00333100</name>
</gene>
<accession>A0ACC0RB50</accession>
<proteinExistence type="predicted"/>
<dbReference type="EMBL" id="CM046504">
    <property type="protein sequence ID" value="KAI8680519.1"/>
    <property type="molecule type" value="Genomic_DNA"/>
</dbReference>
<reference evidence="1" key="1">
    <citation type="submission" date="2022-06" db="EMBL/GenBank/DDBJ databases">
        <title>Fusarium solani species complex genomes reveal bases of compartmentalisation and animal pathogenesis.</title>
        <authorList>
            <person name="Tsai I.J."/>
        </authorList>
    </citation>
    <scope>NUCLEOTIDE SEQUENCE</scope>
    <source>
        <strain evidence="1">Fu6.1</strain>
    </source>
</reference>